<feature type="domain" description="Cyclic nucleotide-binding" evidence="1">
    <location>
        <begin position="14"/>
        <end position="60"/>
    </location>
</feature>
<sequence>MEDKIKVAGEIAAHTYSLSEKSLCRLAAILEPRKLLKNELFLKEGDVARSMGVVEQGMVRQFYRKKIWRLRSILHTKAIFSYVWKVLFVRSRDNFMLRHSSLL</sequence>
<dbReference type="InterPro" id="IPR014710">
    <property type="entry name" value="RmlC-like_jellyroll"/>
</dbReference>
<gene>
    <name evidence="2" type="ORF">L0P03_00305</name>
</gene>
<dbReference type="SUPFAM" id="SSF51206">
    <property type="entry name" value="cAMP-binding domain-like"/>
    <property type="match status" value="1"/>
</dbReference>
<accession>A0AAW5C9A1</accession>
<dbReference type="Proteomes" id="UP001199750">
    <property type="component" value="Unassembled WGS sequence"/>
</dbReference>
<dbReference type="AlphaFoldDB" id="A0AAW5C9A1"/>
<dbReference type="RefSeq" id="WP_229041788.1">
    <property type="nucleotide sequence ID" value="NZ_JADMSC010000018.1"/>
</dbReference>
<evidence type="ECO:0000313" key="3">
    <source>
        <dbReference type="Proteomes" id="UP001199750"/>
    </source>
</evidence>
<dbReference type="Gene3D" id="2.60.120.10">
    <property type="entry name" value="Jelly Rolls"/>
    <property type="match status" value="1"/>
</dbReference>
<protein>
    <recommendedName>
        <fullName evidence="1">Cyclic nucleotide-binding domain-containing protein</fullName>
    </recommendedName>
</protein>
<dbReference type="InterPro" id="IPR018490">
    <property type="entry name" value="cNMP-bd_dom_sf"/>
</dbReference>
<proteinExistence type="predicted"/>
<evidence type="ECO:0000313" key="2">
    <source>
        <dbReference type="EMBL" id="MCG4958300.1"/>
    </source>
</evidence>
<dbReference type="EMBL" id="JAKNDN010000001">
    <property type="protein sequence ID" value="MCG4958300.1"/>
    <property type="molecule type" value="Genomic_DNA"/>
</dbReference>
<evidence type="ECO:0000259" key="1">
    <source>
        <dbReference type="PROSITE" id="PS50042"/>
    </source>
</evidence>
<dbReference type="PROSITE" id="PS50042">
    <property type="entry name" value="CNMP_BINDING_3"/>
    <property type="match status" value="1"/>
</dbReference>
<name>A0AAW5C9A1_9BACT</name>
<comment type="caution">
    <text evidence="2">The sequence shown here is derived from an EMBL/GenBank/DDBJ whole genome shotgun (WGS) entry which is preliminary data.</text>
</comment>
<organism evidence="2 3">
    <name type="scientific">Odoribacter splanchnicus</name>
    <dbReference type="NCBI Taxonomy" id="28118"/>
    <lineage>
        <taxon>Bacteria</taxon>
        <taxon>Pseudomonadati</taxon>
        <taxon>Bacteroidota</taxon>
        <taxon>Bacteroidia</taxon>
        <taxon>Bacteroidales</taxon>
        <taxon>Odoribacteraceae</taxon>
        <taxon>Odoribacter</taxon>
    </lineage>
</organism>
<dbReference type="InterPro" id="IPR000595">
    <property type="entry name" value="cNMP-bd_dom"/>
</dbReference>
<reference evidence="2" key="1">
    <citation type="submission" date="2022-01" db="EMBL/GenBank/DDBJ databases">
        <title>Collection of gut derived symbiotic bacterial strains cultured from healthy donors.</title>
        <authorList>
            <person name="Lin H."/>
            <person name="Kohout C."/>
            <person name="Waligurski E."/>
            <person name="Pamer E.G."/>
        </authorList>
    </citation>
    <scope>NUCLEOTIDE SEQUENCE</scope>
    <source>
        <strain evidence="2">DFI.1.149</strain>
    </source>
</reference>